<feature type="domain" description="Glycoside-hydrolase family GH114 TIM-barrel" evidence="1">
    <location>
        <begin position="57"/>
        <end position="305"/>
    </location>
</feature>
<dbReference type="InterPro" id="IPR004352">
    <property type="entry name" value="GH114_TIM-barrel"/>
</dbReference>
<sequence length="318" mass="34579">MQPLRRNQATLRRPRGVALALAAGALVAGAFAAVLLLPNTTLAPEPGVALPPADGPFSYQLGGAYQPEPGVQVLSRDRLAPPAAGLYNICYVNLLQTQPDEPGQSSTHPPYGTTQWWRNNHPGLLLKDSTGQVIVDAEWNEALFDVRTAVSRDQLLDVQSAWFSECKDDGFQAIEPDNLDAHLRSSGLLTFIDTRDYLELVVPYVHSLGLAIAQKNAADRPDGYGGIGRTFVSDTEGFDFAIAEECAAYLECEKYTSVYGPLVYEIEYADNNPDQVRTGVTASAYDWICHDDGAARSIILRDRDVAPAGALGYRYAEC</sequence>
<dbReference type="EMBL" id="BAAAOH010000001">
    <property type="protein sequence ID" value="GAA1984227.1"/>
    <property type="molecule type" value="Genomic_DNA"/>
</dbReference>
<evidence type="ECO:0000313" key="2">
    <source>
        <dbReference type="EMBL" id="GAA1984227.1"/>
    </source>
</evidence>
<dbReference type="Pfam" id="PF03537">
    <property type="entry name" value="Glyco_hydro_114"/>
    <property type="match status" value="1"/>
</dbReference>
<dbReference type="SUPFAM" id="SSF51445">
    <property type="entry name" value="(Trans)glycosidases"/>
    <property type="match status" value="1"/>
</dbReference>
<reference evidence="3" key="1">
    <citation type="journal article" date="2019" name="Int. J. Syst. Evol. Microbiol.">
        <title>The Global Catalogue of Microorganisms (GCM) 10K type strain sequencing project: providing services to taxonomists for standard genome sequencing and annotation.</title>
        <authorList>
            <consortium name="The Broad Institute Genomics Platform"/>
            <consortium name="The Broad Institute Genome Sequencing Center for Infectious Disease"/>
            <person name="Wu L."/>
            <person name="Ma J."/>
        </authorList>
    </citation>
    <scope>NUCLEOTIDE SEQUENCE [LARGE SCALE GENOMIC DNA]</scope>
    <source>
        <strain evidence="3">JCM 14902</strain>
    </source>
</reference>
<dbReference type="PANTHER" id="PTHR35273">
    <property type="entry name" value="ALPHA-1,4 POLYGALACTOSAMINIDASE, PUTATIVE (AFU_ORTHOLOGUE AFUA_3G07890)-RELATED"/>
    <property type="match status" value="1"/>
</dbReference>
<dbReference type="Proteomes" id="UP001500326">
    <property type="component" value="Unassembled WGS sequence"/>
</dbReference>
<name>A0ABP5DTC7_9MICO</name>
<dbReference type="RefSeq" id="WP_344060656.1">
    <property type="nucleotide sequence ID" value="NZ_BAAAOH010000001.1"/>
</dbReference>
<keyword evidence="3" id="KW-1185">Reference proteome</keyword>
<protein>
    <submittedName>
        <fullName evidence="2">Endo alpha-1,4 polygalactosaminidase</fullName>
    </submittedName>
</protein>
<proteinExistence type="predicted"/>
<accession>A0ABP5DTC7</accession>
<comment type="caution">
    <text evidence="2">The sequence shown here is derived from an EMBL/GenBank/DDBJ whole genome shotgun (WGS) entry which is preliminary data.</text>
</comment>
<evidence type="ECO:0000313" key="3">
    <source>
        <dbReference type="Proteomes" id="UP001500326"/>
    </source>
</evidence>
<dbReference type="PANTHER" id="PTHR35273:SF2">
    <property type="entry name" value="ALPHA-GALACTOSIDASE"/>
    <property type="match status" value="1"/>
</dbReference>
<organism evidence="2 3">
    <name type="scientific">Microbacterium pumilum</name>
    <dbReference type="NCBI Taxonomy" id="344165"/>
    <lineage>
        <taxon>Bacteria</taxon>
        <taxon>Bacillati</taxon>
        <taxon>Actinomycetota</taxon>
        <taxon>Actinomycetes</taxon>
        <taxon>Micrococcales</taxon>
        <taxon>Microbacteriaceae</taxon>
        <taxon>Microbacterium</taxon>
    </lineage>
</organism>
<gene>
    <name evidence="2" type="ORF">GCM10009777_17690</name>
</gene>
<evidence type="ECO:0000259" key="1">
    <source>
        <dbReference type="Pfam" id="PF03537"/>
    </source>
</evidence>
<dbReference type="InterPro" id="IPR017853">
    <property type="entry name" value="GH"/>
</dbReference>